<comment type="subcellular location">
    <subcellularLocation>
        <location evidence="1">Periplasm</location>
    </subcellularLocation>
</comment>
<dbReference type="CDD" id="cd13585">
    <property type="entry name" value="PBP2_TMBP_like"/>
    <property type="match status" value="1"/>
</dbReference>
<proteinExistence type="inferred from homology"/>
<dbReference type="Gene3D" id="3.40.190.10">
    <property type="entry name" value="Periplasmic binding protein-like II"/>
    <property type="match status" value="2"/>
</dbReference>
<dbReference type="GO" id="GO:0042597">
    <property type="term" value="C:periplasmic space"/>
    <property type="evidence" value="ECO:0007669"/>
    <property type="project" value="UniProtKB-SubCell"/>
</dbReference>
<organism evidence="3 4">
    <name type="scientific">Breznakiella homolactica</name>
    <dbReference type="NCBI Taxonomy" id="2798577"/>
    <lineage>
        <taxon>Bacteria</taxon>
        <taxon>Pseudomonadati</taxon>
        <taxon>Spirochaetota</taxon>
        <taxon>Spirochaetia</taxon>
        <taxon>Spirochaetales</taxon>
        <taxon>Breznakiellaceae</taxon>
        <taxon>Breznakiella</taxon>
    </lineage>
</organism>
<dbReference type="EMBL" id="CP067089">
    <property type="protein sequence ID" value="QQO10684.1"/>
    <property type="molecule type" value="Genomic_DNA"/>
</dbReference>
<comment type="similarity">
    <text evidence="2">Belongs to the bacterial solute-binding protein 1 family.</text>
</comment>
<dbReference type="AlphaFoldDB" id="A0A7T8BAH5"/>
<gene>
    <name evidence="3" type="ORF">JFL75_07160</name>
</gene>
<dbReference type="Pfam" id="PF01547">
    <property type="entry name" value="SBP_bac_1"/>
    <property type="match status" value="1"/>
</dbReference>
<dbReference type="PANTHER" id="PTHR43649:SF12">
    <property type="entry name" value="DIACETYLCHITOBIOSE BINDING PROTEIN DASA"/>
    <property type="match status" value="1"/>
</dbReference>
<name>A0A7T8BAH5_9SPIR</name>
<keyword evidence="4" id="KW-1185">Reference proteome</keyword>
<dbReference type="InterPro" id="IPR050490">
    <property type="entry name" value="Bact_solute-bd_prot1"/>
</dbReference>
<dbReference type="RefSeq" id="WP_215627989.1">
    <property type="nucleotide sequence ID" value="NZ_CP067089.2"/>
</dbReference>
<dbReference type="Proteomes" id="UP000595917">
    <property type="component" value="Chromosome"/>
</dbReference>
<dbReference type="SUPFAM" id="SSF53850">
    <property type="entry name" value="Periplasmic binding protein-like II"/>
    <property type="match status" value="1"/>
</dbReference>
<dbReference type="InterPro" id="IPR006059">
    <property type="entry name" value="SBP"/>
</dbReference>
<evidence type="ECO:0000256" key="1">
    <source>
        <dbReference type="ARBA" id="ARBA00004418"/>
    </source>
</evidence>
<protein>
    <submittedName>
        <fullName evidence="3">Sugar ABC transporter substrate-binding protein</fullName>
    </submittedName>
</protein>
<evidence type="ECO:0000313" key="4">
    <source>
        <dbReference type="Proteomes" id="UP000595917"/>
    </source>
</evidence>
<reference evidence="3" key="1">
    <citation type="submission" date="2021-01" db="EMBL/GenBank/DDBJ databases">
        <title>Description of Breznakiella homolactica.</title>
        <authorList>
            <person name="Song Y."/>
            <person name="Brune A."/>
        </authorList>
    </citation>
    <scope>NUCLEOTIDE SEQUENCE</scope>
    <source>
        <strain evidence="3">RmG30</strain>
    </source>
</reference>
<sequence>MKRIHGSKFLVFMLLMIISAVSLFAGGEKEGSAPAKPKLVMLFSAGGSGNSLKSSAERFGELYGVEIEALLFSITEVYEKEVLALTSRQGTPDIISMDDTWFPLMKDFLEELNFSQDYYDQFIPSMLGTFRWPQNESGKQYGIPVRMGGEVIVYREDVFRAAGIDPLSLKTWEDLYAAGQKVTDRNNGVWGWVGGYSEPAYITAIWLNIMSSYGVDIFNDDMTGFVFNTPQGVAATQMFVNLTANLASPGILSYGYAEEIEALQNGSAVMGQLWSARYSAVDKAGLPNTGKFKVLPFYPYGRNSGLTTGVDRVNGWGLGVNKNSKNKEIAAKFLEFIGSYEEQLRLAVETSNSPVLSGIFNESSYLEAVPEAKNMELAMKDGIARPMHIKWQEIEGSIALNLQKAVIGELTAAEALAKAEADAIRILSR</sequence>
<evidence type="ECO:0000256" key="2">
    <source>
        <dbReference type="ARBA" id="ARBA00008520"/>
    </source>
</evidence>
<dbReference type="KEGG" id="bhc:JFL75_07160"/>
<accession>A0A7T8BAH5</accession>
<evidence type="ECO:0000313" key="3">
    <source>
        <dbReference type="EMBL" id="QQO10684.1"/>
    </source>
</evidence>
<dbReference type="PANTHER" id="PTHR43649">
    <property type="entry name" value="ARABINOSE-BINDING PROTEIN-RELATED"/>
    <property type="match status" value="1"/>
</dbReference>